<keyword evidence="1" id="KW-1133">Transmembrane helix</keyword>
<gene>
    <name evidence="2" type="ORF">HF394_08525</name>
</gene>
<organism evidence="2 3">
    <name type="scientific">Planococcus glaciei</name>
    <dbReference type="NCBI Taxonomy" id="459472"/>
    <lineage>
        <taxon>Bacteria</taxon>
        <taxon>Bacillati</taxon>
        <taxon>Bacillota</taxon>
        <taxon>Bacilli</taxon>
        <taxon>Bacillales</taxon>
        <taxon>Caryophanaceae</taxon>
        <taxon>Planococcus</taxon>
    </lineage>
</organism>
<feature type="transmembrane region" description="Helical" evidence="1">
    <location>
        <begin position="28"/>
        <end position="45"/>
    </location>
</feature>
<evidence type="ECO:0000256" key="1">
    <source>
        <dbReference type="SAM" id="Phobius"/>
    </source>
</evidence>
<dbReference type="EMBL" id="CP051177">
    <property type="protein sequence ID" value="QKX50621.1"/>
    <property type="molecule type" value="Genomic_DNA"/>
</dbReference>
<protein>
    <submittedName>
        <fullName evidence="2">Uncharacterized protein</fullName>
    </submittedName>
</protein>
<sequence length="74" mass="8437">MINQMLLAIFLITDFAYFLFLHNSPFPWFALAGTAIGLAIIMFCWSGTKYLLFNIMLLLSAAVFSLAYNWSSIF</sequence>
<feature type="transmembrane region" description="Helical" evidence="1">
    <location>
        <begin position="5"/>
        <end position="22"/>
    </location>
</feature>
<feature type="transmembrane region" description="Helical" evidence="1">
    <location>
        <begin position="52"/>
        <end position="71"/>
    </location>
</feature>
<proteinExistence type="predicted"/>
<evidence type="ECO:0000313" key="2">
    <source>
        <dbReference type="EMBL" id="QKX50621.1"/>
    </source>
</evidence>
<evidence type="ECO:0000313" key="3">
    <source>
        <dbReference type="Proteomes" id="UP000509222"/>
    </source>
</evidence>
<reference evidence="3" key="1">
    <citation type="submission" date="2020-06" db="EMBL/GenBank/DDBJ databases">
        <title>Isolation of Planomicrobium glaciei.</title>
        <authorList>
            <person name="Malisova L."/>
            <person name="Safrankova R."/>
            <person name="Jakubu V."/>
            <person name="Spanelova P."/>
        </authorList>
    </citation>
    <scope>NUCLEOTIDE SEQUENCE [LARGE SCALE GENOMIC DNA]</scope>
    <source>
        <strain evidence="3">NRL-ATB46093</strain>
    </source>
</reference>
<dbReference type="RefSeq" id="WP_152911776.1">
    <property type="nucleotide sequence ID" value="NZ_CP051177.1"/>
</dbReference>
<accession>A0A7H8QAS4</accession>
<dbReference type="AlphaFoldDB" id="A0A7H8QAS4"/>
<name>A0A7H8QAS4_9BACL</name>
<dbReference type="Proteomes" id="UP000509222">
    <property type="component" value="Chromosome"/>
</dbReference>
<keyword evidence="1" id="KW-0472">Membrane</keyword>
<keyword evidence="3" id="KW-1185">Reference proteome</keyword>
<keyword evidence="1" id="KW-0812">Transmembrane</keyword>